<dbReference type="InterPro" id="IPR027417">
    <property type="entry name" value="P-loop_NTPase"/>
</dbReference>
<evidence type="ECO:0000256" key="3">
    <source>
        <dbReference type="PROSITE-ProRule" id="PRU00289"/>
    </source>
</evidence>
<dbReference type="GO" id="GO:0005524">
    <property type="term" value="F:ATP binding"/>
    <property type="evidence" value="ECO:0007669"/>
    <property type="project" value="UniProtKB-UniRule"/>
</dbReference>
<keyword evidence="4" id="KW-0812">Transmembrane</keyword>
<evidence type="ECO:0000313" key="6">
    <source>
        <dbReference type="EMBL" id="MQY06489.1"/>
    </source>
</evidence>
<gene>
    <name evidence="6" type="ORF">ACRB68_45770</name>
</gene>
<evidence type="ECO:0000256" key="2">
    <source>
        <dbReference type="ARBA" id="ARBA00022840"/>
    </source>
</evidence>
<dbReference type="AlphaFoldDB" id="A0A7K0BZ81"/>
<dbReference type="Proteomes" id="UP000487268">
    <property type="component" value="Unassembled WGS sequence"/>
</dbReference>
<keyword evidence="1 3" id="KW-0547">Nucleotide-binding</keyword>
<comment type="caution">
    <text evidence="6">The sequence shown here is derived from an EMBL/GenBank/DDBJ whole genome shotgun (WGS) entry which is preliminary data.</text>
</comment>
<evidence type="ECO:0000256" key="4">
    <source>
        <dbReference type="SAM" id="Phobius"/>
    </source>
</evidence>
<feature type="transmembrane region" description="Helical" evidence="4">
    <location>
        <begin position="38"/>
        <end position="57"/>
    </location>
</feature>
<reference evidence="6 7" key="1">
    <citation type="submission" date="2019-10" db="EMBL/GenBank/DDBJ databases">
        <title>Actinomadura rubteroloni sp. nov. and Actinomadura macrotermitis sp. nov., isolated from the gut of fungus growing-termite Macrotermes natalensis.</title>
        <authorList>
            <person name="Benndorf R."/>
            <person name="Martin K."/>
            <person name="Kuefner M."/>
            <person name="De Beer W."/>
            <person name="Kaster A.-K."/>
            <person name="Vollmers J."/>
            <person name="Poulsen M."/>
            <person name="Beemelmanns C."/>
        </authorList>
    </citation>
    <scope>NUCLEOTIDE SEQUENCE [LARGE SCALE GENOMIC DNA]</scope>
    <source>
        <strain evidence="6 7">RB68</strain>
    </source>
</reference>
<dbReference type="PANTHER" id="PTHR22683:SF41">
    <property type="entry name" value="DNA TRANSLOCASE FTSK"/>
    <property type="match status" value="1"/>
</dbReference>
<evidence type="ECO:0000259" key="5">
    <source>
        <dbReference type="PROSITE" id="PS50901"/>
    </source>
</evidence>
<feature type="domain" description="FtsK" evidence="5">
    <location>
        <begin position="254"/>
        <end position="437"/>
    </location>
</feature>
<keyword evidence="4" id="KW-1133">Transmembrane helix</keyword>
<dbReference type="Pfam" id="PF01580">
    <property type="entry name" value="FtsK_SpoIIIE"/>
    <property type="match status" value="1"/>
</dbReference>
<organism evidence="6 7">
    <name type="scientific">Actinomadura macrotermitis</name>
    <dbReference type="NCBI Taxonomy" id="2585200"/>
    <lineage>
        <taxon>Bacteria</taxon>
        <taxon>Bacillati</taxon>
        <taxon>Actinomycetota</taxon>
        <taxon>Actinomycetes</taxon>
        <taxon>Streptosporangiales</taxon>
        <taxon>Thermomonosporaceae</taxon>
        <taxon>Actinomadura</taxon>
    </lineage>
</organism>
<sequence length="505" mass="55835">MAWEFRKTGPGENVAVEAQTDPFAAPKWAPPVWHMPEFLVLAVNVVRVLVRVAVVLIRNIVPVSAASALAWLGHRFGWQLPAALVVLVLLAVGAWAVIDRPSFVRCIGRPVRARWRLVRVYRRDWQPVLTTAGLSRTHKRREYLPSIVRVCCGPTCDRVLVRMLKGQAPDAWEKVAPNLAHGFGAQLVRVRQGTANRWYWDAGVLRVRQVPKPGRIWLEFVRKDALAVPMPALPLLEASEVDLRGVVIGRQEDGSPWRLRLLGTHVLIAGATGAGKGSIIWSTVRALLPLILAGLVEVWAVDPKRMELSFGRALFERYGRYCDDPTGGMVKLLEDAATDMNERAAEFAGVVRSFTPSHRHPFRVVIVDELAFLTAYCPERDLRKRAEAALAVLTSQGRSVGYCVIGAQQDARKEVNNLRNLFPDRIALRLDESEQVDMVLGDGARDRGALADQISPVPAIGAGVGFVRLETSPDPIRVRAAFVDDHDIRHMVTLAVPDDSTPDAA</sequence>
<keyword evidence="2 3" id="KW-0067">ATP-binding</keyword>
<dbReference type="PROSITE" id="PS50901">
    <property type="entry name" value="FTSK"/>
    <property type="match status" value="1"/>
</dbReference>
<keyword evidence="4" id="KW-0472">Membrane</keyword>
<dbReference type="RefSeq" id="WP_235959864.1">
    <property type="nucleotide sequence ID" value="NZ_WEGH01000003.1"/>
</dbReference>
<dbReference type="EMBL" id="WEGH01000003">
    <property type="protein sequence ID" value="MQY06489.1"/>
    <property type="molecule type" value="Genomic_DNA"/>
</dbReference>
<dbReference type="SUPFAM" id="SSF52540">
    <property type="entry name" value="P-loop containing nucleoside triphosphate hydrolases"/>
    <property type="match status" value="1"/>
</dbReference>
<dbReference type="InterPro" id="IPR050206">
    <property type="entry name" value="FtsK/SpoIIIE/SftA"/>
</dbReference>
<feature type="transmembrane region" description="Helical" evidence="4">
    <location>
        <begin position="78"/>
        <end position="98"/>
    </location>
</feature>
<evidence type="ECO:0000256" key="1">
    <source>
        <dbReference type="ARBA" id="ARBA00022741"/>
    </source>
</evidence>
<evidence type="ECO:0000313" key="7">
    <source>
        <dbReference type="Proteomes" id="UP000487268"/>
    </source>
</evidence>
<feature type="binding site" evidence="3">
    <location>
        <begin position="270"/>
        <end position="277"/>
    </location>
    <ligand>
        <name>ATP</name>
        <dbReference type="ChEBI" id="CHEBI:30616"/>
    </ligand>
</feature>
<dbReference type="PANTHER" id="PTHR22683">
    <property type="entry name" value="SPORULATION PROTEIN RELATED"/>
    <property type="match status" value="1"/>
</dbReference>
<accession>A0A7K0BZ81</accession>
<dbReference type="GO" id="GO:0003677">
    <property type="term" value="F:DNA binding"/>
    <property type="evidence" value="ECO:0007669"/>
    <property type="project" value="InterPro"/>
</dbReference>
<proteinExistence type="predicted"/>
<dbReference type="InterPro" id="IPR002543">
    <property type="entry name" value="FtsK_dom"/>
</dbReference>
<dbReference type="Gene3D" id="3.40.50.300">
    <property type="entry name" value="P-loop containing nucleotide triphosphate hydrolases"/>
    <property type="match status" value="1"/>
</dbReference>
<keyword evidence="7" id="KW-1185">Reference proteome</keyword>
<name>A0A7K0BZ81_9ACTN</name>
<protein>
    <recommendedName>
        <fullName evidence="5">FtsK domain-containing protein</fullName>
    </recommendedName>
</protein>